<dbReference type="CDD" id="cd06171">
    <property type="entry name" value="Sigma70_r4"/>
    <property type="match status" value="1"/>
</dbReference>
<gene>
    <name evidence="8" type="ORF">FDY93_07525</name>
</gene>
<comment type="similarity">
    <text evidence="1">Belongs to the sigma-70 factor family. ECF subfamily.</text>
</comment>
<dbReference type="InterPro" id="IPR013325">
    <property type="entry name" value="RNA_pol_sigma_r2"/>
</dbReference>
<keyword evidence="2" id="KW-0805">Transcription regulation</keyword>
<protein>
    <submittedName>
        <fullName evidence="8">RNA polymerase sigma factor</fullName>
    </submittedName>
</protein>
<dbReference type="InterPro" id="IPR013324">
    <property type="entry name" value="RNA_pol_sigma_r3/r4-like"/>
</dbReference>
<keyword evidence="5" id="KW-0804">Transcription</keyword>
<dbReference type="InterPro" id="IPR013249">
    <property type="entry name" value="RNA_pol_sigma70_r4_t2"/>
</dbReference>
<evidence type="ECO:0000259" key="7">
    <source>
        <dbReference type="Pfam" id="PF08281"/>
    </source>
</evidence>
<name>A0ABY2UK31_9GAMM</name>
<dbReference type="Gene3D" id="1.10.10.10">
    <property type="entry name" value="Winged helix-like DNA-binding domain superfamily/Winged helix DNA-binding domain"/>
    <property type="match status" value="1"/>
</dbReference>
<evidence type="ECO:0000256" key="1">
    <source>
        <dbReference type="ARBA" id="ARBA00010641"/>
    </source>
</evidence>
<dbReference type="Pfam" id="PF08281">
    <property type="entry name" value="Sigma70_r4_2"/>
    <property type="match status" value="1"/>
</dbReference>
<dbReference type="InterPro" id="IPR007627">
    <property type="entry name" value="RNA_pol_sigma70_r2"/>
</dbReference>
<dbReference type="PANTHER" id="PTHR43133">
    <property type="entry name" value="RNA POLYMERASE ECF-TYPE SIGMA FACTO"/>
    <property type="match status" value="1"/>
</dbReference>
<dbReference type="Pfam" id="PF04542">
    <property type="entry name" value="Sigma70_r2"/>
    <property type="match status" value="1"/>
</dbReference>
<dbReference type="InterPro" id="IPR036388">
    <property type="entry name" value="WH-like_DNA-bd_sf"/>
</dbReference>
<dbReference type="PANTHER" id="PTHR43133:SF8">
    <property type="entry name" value="RNA POLYMERASE SIGMA FACTOR HI_1459-RELATED"/>
    <property type="match status" value="1"/>
</dbReference>
<evidence type="ECO:0000256" key="3">
    <source>
        <dbReference type="ARBA" id="ARBA00023082"/>
    </source>
</evidence>
<organism evidence="8 9">
    <name type="scientific">Microbulbifer harenosus</name>
    <dbReference type="NCBI Taxonomy" id="2576840"/>
    <lineage>
        <taxon>Bacteria</taxon>
        <taxon>Pseudomonadati</taxon>
        <taxon>Pseudomonadota</taxon>
        <taxon>Gammaproteobacteria</taxon>
        <taxon>Cellvibrionales</taxon>
        <taxon>Microbulbiferaceae</taxon>
        <taxon>Microbulbifer</taxon>
    </lineage>
</organism>
<evidence type="ECO:0000256" key="4">
    <source>
        <dbReference type="ARBA" id="ARBA00023125"/>
    </source>
</evidence>
<dbReference type="InterPro" id="IPR039425">
    <property type="entry name" value="RNA_pol_sigma-70-like"/>
</dbReference>
<dbReference type="NCBIfam" id="TIGR02937">
    <property type="entry name" value="sigma70-ECF"/>
    <property type="match status" value="1"/>
</dbReference>
<comment type="caution">
    <text evidence="8">The sequence shown here is derived from an EMBL/GenBank/DDBJ whole genome shotgun (WGS) entry which is preliminary data.</text>
</comment>
<accession>A0ABY2UK31</accession>
<feature type="domain" description="RNA polymerase sigma factor 70 region 4 type 2" evidence="7">
    <location>
        <begin position="133"/>
        <end position="185"/>
    </location>
</feature>
<proteinExistence type="inferred from homology"/>
<reference evidence="8 9" key="1">
    <citation type="submission" date="2019-05" db="EMBL/GenBank/DDBJ databases">
        <title>Microbulbifer harenosus sp. nov., an alginate-degrading bacterium isolated from coastal sand.</title>
        <authorList>
            <person name="Huang H."/>
            <person name="Mo K."/>
            <person name="Bao S."/>
        </authorList>
    </citation>
    <scope>NUCLEOTIDE SEQUENCE [LARGE SCALE GENOMIC DNA]</scope>
    <source>
        <strain evidence="8 9">HB161719</strain>
    </source>
</reference>
<sequence>MDVVAGFRARECGVKIWCFDRRRAREDRFVALVFPHLRPLYRLAYRLTGSADEAEDLIQDTLAALLPQVAELDAVARLRPWLAKVLYRRFVDGYRRQQRCPVNGAVSLDDGQDAYLSDAGADLMPDLDNTARLDLQRALLTLPESWRNTVLLHDVEGYTAAEVADILGTETGTVKSRLHRARKKLQQLLGAEAEILAQAS</sequence>
<keyword evidence="9" id="KW-1185">Reference proteome</keyword>
<keyword evidence="4" id="KW-0238">DNA-binding</keyword>
<evidence type="ECO:0000256" key="5">
    <source>
        <dbReference type="ARBA" id="ARBA00023163"/>
    </source>
</evidence>
<evidence type="ECO:0000259" key="6">
    <source>
        <dbReference type="Pfam" id="PF04542"/>
    </source>
</evidence>
<dbReference type="EMBL" id="VANI01000007">
    <property type="protein sequence ID" value="TLM78264.1"/>
    <property type="molecule type" value="Genomic_DNA"/>
</dbReference>
<dbReference type="SUPFAM" id="SSF88659">
    <property type="entry name" value="Sigma3 and sigma4 domains of RNA polymerase sigma factors"/>
    <property type="match status" value="1"/>
</dbReference>
<keyword evidence="3" id="KW-0731">Sigma factor</keyword>
<evidence type="ECO:0000313" key="9">
    <source>
        <dbReference type="Proteomes" id="UP000306791"/>
    </source>
</evidence>
<feature type="domain" description="RNA polymerase sigma-70 region 2" evidence="6">
    <location>
        <begin position="35"/>
        <end position="99"/>
    </location>
</feature>
<evidence type="ECO:0000256" key="2">
    <source>
        <dbReference type="ARBA" id="ARBA00023015"/>
    </source>
</evidence>
<evidence type="ECO:0000313" key="8">
    <source>
        <dbReference type="EMBL" id="TLM78264.1"/>
    </source>
</evidence>
<dbReference type="SUPFAM" id="SSF88946">
    <property type="entry name" value="Sigma2 domain of RNA polymerase sigma factors"/>
    <property type="match status" value="1"/>
</dbReference>
<dbReference type="Gene3D" id="1.10.1740.10">
    <property type="match status" value="1"/>
</dbReference>
<dbReference type="Proteomes" id="UP000306791">
    <property type="component" value="Unassembled WGS sequence"/>
</dbReference>
<dbReference type="InterPro" id="IPR014284">
    <property type="entry name" value="RNA_pol_sigma-70_dom"/>
</dbReference>